<dbReference type="Proteomes" id="UP000238916">
    <property type="component" value="Unassembled WGS sequence"/>
</dbReference>
<sequence length="38" mass="4197">MEVHRTLGPGFLEAVYQAALAIELAEKGIPFQKEVLIN</sequence>
<evidence type="ECO:0000313" key="1">
    <source>
        <dbReference type="EMBL" id="SPF32465.1"/>
    </source>
</evidence>
<name>A0A2U3JYG7_9FIRM</name>
<dbReference type="AlphaFoldDB" id="A0A2U3JYG7"/>
<proteinExistence type="predicted"/>
<reference evidence="2" key="1">
    <citation type="submission" date="2018-02" db="EMBL/GenBank/DDBJ databases">
        <authorList>
            <person name="Hausmann B."/>
        </authorList>
    </citation>
    <scope>NUCLEOTIDE SEQUENCE [LARGE SCALE GENOMIC DNA]</scope>
    <source>
        <strain evidence="2">Peat soil MAG SbF1</strain>
    </source>
</reference>
<dbReference type="InterPro" id="IPR026350">
    <property type="entry name" value="GxxExxY"/>
</dbReference>
<organism evidence="1 2">
    <name type="scientific">Candidatus Desulfosporosinus infrequens</name>
    <dbReference type="NCBI Taxonomy" id="2043169"/>
    <lineage>
        <taxon>Bacteria</taxon>
        <taxon>Bacillati</taxon>
        <taxon>Bacillota</taxon>
        <taxon>Clostridia</taxon>
        <taxon>Eubacteriales</taxon>
        <taxon>Desulfitobacteriaceae</taxon>
        <taxon>Desulfosporosinus</taxon>
    </lineage>
</organism>
<dbReference type="Pfam" id="PF13366">
    <property type="entry name" value="PDDEXK_3"/>
    <property type="match status" value="1"/>
</dbReference>
<gene>
    <name evidence="1" type="ORF">SBF1_1110031</name>
</gene>
<dbReference type="NCBIfam" id="TIGR04256">
    <property type="entry name" value="GxxExxY"/>
    <property type="match status" value="1"/>
</dbReference>
<dbReference type="EMBL" id="OMOF01000015">
    <property type="protein sequence ID" value="SPF32465.1"/>
    <property type="molecule type" value="Genomic_DNA"/>
</dbReference>
<accession>A0A2U3JYG7</accession>
<evidence type="ECO:0000313" key="2">
    <source>
        <dbReference type="Proteomes" id="UP000238916"/>
    </source>
</evidence>
<protein>
    <submittedName>
        <fullName evidence="1">Uncharacterized protein</fullName>
    </submittedName>
</protein>